<dbReference type="PANTHER" id="PTHR30471">
    <property type="entry name" value="DNA REPAIR PROTEIN RADC"/>
    <property type="match status" value="1"/>
</dbReference>
<keyword evidence="10" id="KW-1185">Reference proteome</keyword>
<protein>
    <submittedName>
        <fullName evidence="9">DNA repair protein RadC</fullName>
    </submittedName>
</protein>
<dbReference type="InterPro" id="IPR037518">
    <property type="entry name" value="MPN"/>
</dbReference>
<feature type="region of interest" description="Disordered" evidence="7">
    <location>
        <begin position="1"/>
        <end position="25"/>
    </location>
</feature>
<dbReference type="PROSITE" id="PS01302">
    <property type="entry name" value="UPF0758"/>
    <property type="match status" value="1"/>
</dbReference>
<evidence type="ECO:0000256" key="2">
    <source>
        <dbReference type="ARBA" id="ARBA00022723"/>
    </source>
</evidence>
<dbReference type="CDD" id="cd08071">
    <property type="entry name" value="MPN_DUF2466"/>
    <property type="match status" value="1"/>
</dbReference>
<evidence type="ECO:0000256" key="1">
    <source>
        <dbReference type="ARBA" id="ARBA00022670"/>
    </source>
</evidence>
<keyword evidence="5" id="KW-0482">Metalloprotease</keyword>
<sequence length="244" mass="26624">MTVERASQGGYSGPDMADAPAPIPDHAGHRARLRARLLGDAEGMADYELVEYLLALAIPRRDTKPLAKALLREFGSLAQLVSADPESLRRVAGMGDTAVAALKIVQAASLRMLKGEFRDRPLLSSWDALLDWLRADMGPIDIERVRVLYLNARNMLIRDEVMSEGSIDQSAIYVREVVKRALELGAAAIVLVHNHPSGSPEPSRQDIAITRDIAEAARKLGITLHDHIIIGGGDHRSFRAMGLL</sequence>
<dbReference type="PROSITE" id="PS50249">
    <property type="entry name" value="MPN"/>
    <property type="match status" value="1"/>
</dbReference>
<evidence type="ECO:0000313" key="10">
    <source>
        <dbReference type="Proteomes" id="UP000058599"/>
    </source>
</evidence>
<dbReference type="PANTHER" id="PTHR30471:SF3">
    <property type="entry name" value="UPF0758 PROTEIN YEES-RELATED"/>
    <property type="match status" value="1"/>
</dbReference>
<dbReference type="GO" id="GO:0046872">
    <property type="term" value="F:metal ion binding"/>
    <property type="evidence" value="ECO:0007669"/>
    <property type="project" value="UniProtKB-KW"/>
</dbReference>
<evidence type="ECO:0000259" key="8">
    <source>
        <dbReference type="PROSITE" id="PS50249"/>
    </source>
</evidence>
<evidence type="ECO:0000256" key="6">
    <source>
        <dbReference type="RuleBase" id="RU003797"/>
    </source>
</evidence>
<evidence type="ECO:0000256" key="3">
    <source>
        <dbReference type="ARBA" id="ARBA00022801"/>
    </source>
</evidence>
<gene>
    <name evidence="9" type="primary">radC2</name>
    <name evidence="9" type="ORF">SGRAN_2271</name>
</gene>
<dbReference type="EMBL" id="CP012199">
    <property type="protein sequence ID" value="AMG74637.1"/>
    <property type="molecule type" value="Genomic_DNA"/>
</dbReference>
<dbReference type="AlphaFoldDB" id="A0AA86GKP7"/>
<keyword evidence="4" id="KW-0862">Zinc</keyword>
<feature type="domain" description="MPN" evidence="8">
    <location>
        <begin position="122"/>
        <end position="244"/>
    </location>
</feature>
<dbReference type="Proteomes" id="UP000058599">
    <property type="component" value="Chromosome"/>
</dbReference>
<dbReference type="NCBIfam" id="NF000642">
    <property type="entry name" value="PRK00024.1"/>
    <property type="match status" value="1"/>
</dbReference>
<evidence type="ECO:0000256" key="4">
    <source>
        <dbReference type="ARBA" id="ARBA00022833"/>
    </source>
</evidence>
<evidence type="ECO:0000313" key="9">
    <source>
        <dbReference type="EMBL" id="AMG74637.1"/>
    </source>
</evidence>
<dbReference type="InterPro" id="IPR020891">
    <property type="entry name" value="UPF0758_CS"/>
</dbReference>
<keyword evidence="3" id="KW-0378">Hydrolase</keyword>
<keyword evidence="2" id="KW-0479">Metal-binding</keyword>
<accession>A0AA86GKP7</accession>
<dbReference type="NCBIfam" id="TIGR00608">
    <property type="entry name" value="radc"/>
    <property type="match status" value="1"/>
</dbReference>
<reference evidence="9 10" key="1">
    <citation type="journal article" date="2016" name="BMC Genomics">
        <title>Genomic analysis of the nitrate-respiring Sphingopyxis granuli (formerly Sphingomonas macrogoltabida) strain TFA.</title>
        <authorList>
            <person name="Garcia-Romero I."/>
            <person name="Perez-Pulido A.J."/>
            <person name="Gonzalez-Flores Y.E."/>
            <person name="Reyes-Ramirez F."/>
            <person name="Santero E."/>
            <person name="Floriano B."/>
        </authorList>
    </citation>
    <scope>NUCLEOTIDE SEQUENCE [LARGE SCALE GENOMIC DNA]</scope>
    <source>
        <strain evidence="9 10">TFA</strain>
    </source>
</reference>
<dbReference type="GO" id="GO:0008237">
    <property type="term" value="F:metallopeptidase activity"/>
    <property type="evidence" value="ECO:0007669"/>
    <property type="project" value="UniProtKB-KW"/>
</dbReference>
<dbReference type="SUPFAM" id="SSF102712">
    <property type="entry name" value="JAB1/MPN domain"/>
    <property type="match status" value="1"/>
</dbReference>
<comment type="similarity">
    <text evidence="6">Belongs to the UPF0758 family.</text>
</comment>
<dbReference type="Gene3D" id="1.10.150.20">
    <property type="entry name" value="5' to 3' exonuclease, C-terminal subdomain"/>
    <property type="match status" value="1"/>
</dbReference>
<evidence type="ECO:0000256" key="5">
    <source>
        <dbReference type="ARBA" id="ARBA00023049"/>
    </source>
</evidence>
<dbReference type="InterPro" id="IPR025657">
    <property type="entry name" value="RadC_JAB"/>
</dbReference>
<dbReference type="Gene3D" id="3.40.140.10">
    <property type="entry name" value="Cytidine Deaminase, domain 2"/>
    <property type="match status" value="1"/>
</dbReference>
<evidence type="ECO:0000256" key="7">
    <source>
        <dbReference type="SAM" id="MobiDB-lite"/>
    </source>
</evidence>
<dbReference type="GO" id="GO:0006508">
    <property type="term" value="P:proteolysis"/>
    <property type="evidence" value="ECO:0007669"/>
    <property type="project" value="UniProtKB-KW"/>
</dbReference>
<dbReference type="InterPro" id="IPR001405">
    <property type="entry name" value="UPF0758"/>
</dbReference>
<proteinExistence type="inferred from homology"/>
<dbReference type="InterPro" id="IPR010994">
    <property type="entry name" value="RuvA_2-like"/>
</dbReference>
<dbReference type="KEGG" id="sgi:SGRAN_2271"/>
<dbReference type="Pfam" id="PF04002">
    <property type="entry name" value="RadC"/>
    <property type="match status" value="1"/>
</dbReference>
<name>A0AA86GKP7_9SPHN</name>
<keyword evidence="1" id="KW-0645">Protease</keyword>
<dbReference type="SUPFAM" id="SSF47781">
    <property type="entry name" value="RuvA domain 2-like"/>
    <property type="match status" value="1"/>
</dbReference>
<organism evidence="9 10">
    <name type="scientific">Sphingopyxis granuli</name>
    <dbReference type="NCBI Taxonomy" id="267128"/>
    <lineage>
        <taxon>Bacteria</taxon>
        <taxon>Pseudomonadati</taxon>
        <taxon>Pseudomonadota</taxon>
        <taxon>Alphaproteobacteria</taxon>
        <taxon>Sphingomonadales</taxon>
        <taxon>Sphingomonadaceae</taxon>
        <taxon>Sphingopyxis</taxon>
    </lineage>
</organism>